<sequence length="201" mass="22650">MFTLAITGGIGSGKSVVSGILRLKELPVYDTDSEAKRLMNEDESLKNKLIIAFGQKIYPEHLEGRLDRIALAKIIFNNQDAIRLVNSIVHPEVKRDFISWREKRQKEGYPGVALESAILFSAKIEDVATHIVAVTASEMTRIERVSHRDHAPKEAILARIRSQMSQEEIIDRSDFVISNDRDDLIIPQVDKMLTTINTIGN</sequence>
<keyword evidence="3 5" id="KW-0067">ATP-binding</keyword>
<dbReference type="EC" id="2.7.1.24" evidence="5 6"/>
<evidence type="ECO:0000256" key="5">
    <source>
        <dbReference type="HAMAP-Rule" id="MF_00376"/>
    </source>
</evidence>
<comment type="caution">
    <text evidence="7">The sequence shown here is derived from an EMBL/GenBank/DDBJ whole genome shotgun (WGS) entry which is preliminary data.</text>
</comment>
<gene>
    <name evidence="5 7" type="primary">coaE</name>
    <name evidence="7" type="ORF">ACFO3G_00735</name>
</gene>
<dbReference type="PANTHER" id="PTHR10695">
    <property type="entry name" value="DEPHOSPHO-COA KINASE-RELATED"/>
    <property type="match status" value="1"/>
</dbReference>
<dbReference type="PROSITE" id="PS51219">
    <property type="entry name" value="DPCK"/>
    <property type="match status" value="1"/>
</dbReference>
<keyword evidence="5 7" id="KW-0418">Kinase</keyword>
<reference evidence="8" key="1">
    <citation type="journal article" date="2019" name="Int. J. Syst. Evol. Microbiol.">
        <title>The Global Catalogue of Microorganisms (GCM) 10K type strain sequencing project: providing services to taxonomists for standard genome sequencing and annotation.</title>
        <authorList>
            <consortium name="The Broad Institute Genomics Platform"/>
            <consortium name="The Broad Institute Genome Sequencing Center for Infectious Disease"/>
            <person name="Wu L."/>
            <person name="Ma J."/>
        </authorList>
    </citation>
    <scope>NUCLEOTIDE SEQUENCE [LARGE SCALE GENOMIC DNA]</scope>
    <source>
        <strain evidence="8">CGMCC 4.7357</strain>
    </source>
</reference>
<keyword evidence="8" id="KW-1185">Reference proteome</keyword>
<comment type="pathway">
    <text evidence="5">Cofactor biosynthesis; coenzyme A biosynthesis; CoA from (R)-pantothenate: step 5/5.</text>
</comment>
<protein>
    <recommendedName>
        <fullName evidence="5 6">Dephospho-CoA kinase</fullName>
        <ecNumber evidence="5 6">2.7.1.24</ecNumber>
    </recommendedName>
    <alternativeName>
        <fullName evidence="5">Dephosphocoenzyme A kinase</fullName>
    </alternativeName>
</protein>
<dbReference type="CDD" id="cd02022">
    <property type="entry name" value="DPCK"/>
    <property type="match status" value="1"/>
</dbReference>
<evidence type="ECO:0000313" key="7">
    <source>
        <dbReference type="EMBL" id="MFC4665161.1"/>
    </source>
</evidence>
<evidence type="ECO:0000256" key="3">
    <source>
        <dbReference type="ARBA" id="ARBA00022840"/>
    </source>
</evidence>
<dbReference type="GO" id="GO:0004140">
    <property type="term" value="F:dephospho-CoA kinase activity"/>
    <property type="evidence" value="ECO:0007669"/>
    <property type="project" value="UniProtKB-EC"/>
</dbReference>
<organism evidence="7 8">
    <name type="scientific">Falsiporphyromonas endometrii</name>
    <dbReference type="NCBI Taxonomy" id="1387297"/>
    <lineage>
        <taxon>Bacteria</taxon>
        <taxon>Pseudomonadati</taxon>
        <taxon>Bacteroidota</taxon>
        <taxon>Bacteroidia</taxon>
        <taxon>Bacteroidales</taxon>
        <taxon>Porphyromonadaceae</taxon>
        <taxon>Falsiporphyromonas</taxon>
    </lineage>
</organism>
<evidence type="ECO:0000313" key="8">
    <source>
        <dbReference type="Proteomes" id="UP001596020"/>
    </source>
</evidence>
<dbReference type="RefSeq" id="WP_380077047.1">
    <property type="nucleotide sequence ID" value="NZ_JBHSGO010000006.1"/>
</dbReference>
<name>A0ABV9K633_9PORP</name>
<dbReference type="Pfam" id="PF01121">
    <property type="entry name" value="CoaE"/>
    <property type="match status" value="1"/>
</dbReference>
<feature type="binding site" evidence="5">
    <location>
        <begin position="11"/>
        <end position="16"/>
    </location>
    <ligand>
        <name>ATP</name>
        <dbReference type="ChEBI" id="CHEBI:30616"/>
    </ligand>
</feature>
<dbReference type="InterPro" id="IPR001977">
    <property type="entry name" value="Depp_CoAkinase"/>
</dbReference>
<keyword evidence="5 7" id="KW-0808">Transferase</keyword>
<evidence type="ECO:0000256" key="1">
    <source>
        <dbReference type="ARBA" id="ARBA00009018"/>
    </source>
</evidence>
<dbReference type="InterPro" id="IPR027417">
    <property type="entry name" value="P-loop_NTPase"/>
</dbReference>
<dbReference type="SUPFAM" id="SSF52540">
    <property type="entry name" value="P-loop containing nucleoside triphosphate hydrolases"/>
    <property type="match status" value="1"/>
</dbReference>
<keyword evidence="4 5" id="KW-0173">Coenzyme A biosynthesis</keyword>
<evidence type="ECO:0000256" key="4">
    <source>
        <dbReference type="ARBA" id="ARBA00022993"/>
    </source>
</evidence>
<keyword evidence="5" id="KW-0963">Cytoplasm</keyword>
<comment type="function">
    <text evidence="5">Catalyzes the phosphorylation of the 3'-hydroxyl group of dephosphocoenzyme A to form coenzyme A.</text>
</comment>
<comment type="similarity">
    <text evidence="1 5">Belongs to the CoaE family.</text>
</comment>
<dbReference type="NCBIfam" id="TIGR00152">
    <property type="entry name" value="dephospho-CoA kinase"/>
    <property type="match status" value="1"/>
</dbReference>
<comment type="catalytic activity">
    <reaction evidence="5">
        <text>3'-dephospho-CoA + ATP = ADP + CoA + H(+)</text>
        <dbReference type="Rhea" id="RHEA:18245"/>
        <dbReference type="ChEBI" id="CHEBI:15378"/>
        <dbReference type="ChEBI" id="CHEBI:30616"/>
        <dbReference type="ChEBI" id="CHEBI:57287"/>
        <dbReference type="ChEBI" id="CHEBI:57328"/>
        <dbReference type="ChEBI" id="CHEBI:456216"/>
        <dbReference type="EC" id="2.7.1.24"/>
    </reaction>
</comment>
<comment type="subcellular location">
    <subcellularLocation>
        <location evidence="5">Cytoplasm</location>
    </subcellularLocation>
</comment>
<dbReference type="Gene3D" id="3.40.50.300">
    <property type="entry name" value="P-loop containing nucleotide triphosphate hydrolases"/>
    <property type="match status" value="1"/>
</dbReference>
<keyword evidence="2 5" id="KW-0547">Nucleotide-binding</keyword>
<evidence type="ECO:0000256" key="2">
    <source>
        <dbReference type="ARBA" id="ARBA00022741"/>
    </source>
</evidence>
<proteinExistence type="inferred from homology"/>
<evidence type="ECO:0000256" key="6">
    <source>
        <dbReference type="NCBIfam" id="TIGR00152"/>
    </source>
</evidence>
<dbReference type="Proteomes" id="UP001596020">
    <property type="component" value="Unassembled WGS sequence"/>
</dbReference>
<dbReference type="PANTHER" id="PTHR10695:SF46">
    <property type="entry name" value="BIFUNCTIONAL COENZYME A SYNTHASE-RELATED"/>
    <property type="match status" value="1"/>
</dbReference>
<dbReference type="HAMAP" id="MF_00376">
    <property type="entry name" value="Dephospho_CoA_kinase"/>
    <property type="match status" value="1"/>
</dbReference>
<accession>A0ABV9K633</accession>
<dbReference type="EMBL" id="JBHSGO010000006">
    <property type="protein sequence ID" value="MFC4665161.1"/>
    <property type="molecule type" value="Genomic_DNA"/>
</dbReference>